<comment type="caution">
    <text evidence="9">The sequence shown here is derived from an EMBL/GenBank/DDBJ whole genome shotgun (WGS) entry which is preliminary data.</text>
</comment>
<keyword evidence="10" id="KW-1185">Reference proteome</keyword>
<dbReference type="PIRSF" id="PIRSF038996">
    <property type="entry name" value="FldA"/>
    <property type="match status" value="1"/>
</dbReference>
<comment type="cofactor">
    <cofactor evidence="1 7">
        <name>FMN</name>
        <dbReference type="ChEBI" id="CHEBI:58210"/>
    </cofactor>
</comment>
<evidence type="ECO:0000259" key="8">
    <source>
        <dbReference type="PROSITE" id="PS50902"/>
    </source>
</evidence>
<dbReference type="InterPro" id="IPR029039">
    <property type="entry name" value="Flavoprotein-like_sf"/>
</dbReference>
<dbReference type="Pfam" id="PF00258">
    <property type="entry name" value="Flavodoxin_1"/>
    <property type="match status" value="1"/>
</dbReference>
<dbReference type="PROSITE" id="PS50902">
    <property type="entry name" value="FLAVODOXIN_LIKE"/>
    <property type="match status" value="1"/>
</dbReference>
<dbReference type="OrthoDB" id="359268at2"/>
<gene>
    <name evidence="9" type="ORF">DFP81_104101</name>
</gene>
<evidence type="ECO:0000256" key="3">
    <source>
        <dbReference type="ARBA" id="ARBA00022448"/>
    </source>
</evidence>
<dbReference type="SUPFAM" id="SSF52218">
    <property type="entry name" value="Flavoproteins"/>
    <property type="match status" value="1"/>
</dbReference>
<reference evidence="9 10" key="1">
    <citation type="submission" date="2018-08" db="EMBL/GenBank/DDBJ databases">
        <title>Genomic Encyclopedia of Type Strains, Phase III (KMG-III): the genomes of soil and plant-associated and newly described type strains.</title>
        <authorList>
            <person name="Whitman W."/>
        </authorList>
    </citation>
    <scope>NUCLEOTIDE SEQUENCE [LARGE SCALE GENOMIC DNA]</scope>
    <source>
        <strain evidence="9 10">CECT 7375</strain>
    </source>
</reference>
<evidence type="ECO:0000256" key="6">
    <source>
        <dbReference type="ARBA" id="ARBA00022982"/>
    </source>
</evidence>
<comment type="similarity">
    <text evidence="2 7">Belongs to the flavodoxin family.</text>
</comment>
<dbReference type="InterPro" id="IPR010086">
    <property type="entry name" value="Flavodoxin_lc"/>
</dbReference>
<proteinExistence type="inferred from homology"/>
<evidence type="ECO:0000256" key="4">
    <source>
        <dbReference type="ARBA" id="ARBA00022630"/>
    </source>
</evidence>
<organism evidence="9 10">
    <name type="scientific">Marinomonas pollencensis</name>
    <dbReference type="NCBI Taxonomy" id="491954"/>
    <lineage>
        <taxon>Bacteria</taxon>
        <taxon>Pseudomonadati</taxon>
        <taxon>Pseudomonadota</taxon>
        <taxon>Gammaproteobacteria</taxon>
        <taxon>Oceanospirillales</taxon>
        <taxon>Oceanospirillaceae</taxon>
        <taxon>Marinomonas</taxon>
    </lineage>
</organism>
<dbReference type="GO" id="GO:0009055">
    <property type="term" value="F:electron transfer activity"/>
    <property type="evidence" value="ECO:0007669"/>
    <property type="project" value="UniProtKB-UniRule"/>
</dbReference>
<feature type="domain" description="Flavodoxin-like" evidence="8">
    <location>
        <begin position="6"/>
        <end position="170"/>
    </location>
</feature>
<dbReference type="GO" id="GO:0010181">
    <property type="term" value="F:FMN binding"/>
    <property type="evidence" value="ECO:0007669"/>
    <property type="project" value="UniProtKB-UniRule"/>
</dbReference>
<dbReference type="EMBL" id="QUNG01000004">
    <property type="protein sequence ID" value="REG84222.1"/>
    <property type="molecule type" value="Genomic_DNA"/>
</dbReference>
<dbReference type="AlphaFoldDB" id="A0A3E0DPP4"/>
<comment type="function">
    <text evidence="7">Low-potential electron donor to a number of redox enzymes.</text>
</comment>
<keyword evidence="5 7" id="KW-0288">FMN</keyword>
<dbReference type="PANTHER" id="PTHR42809">
    <property type="entry name" value="FLAVODOXIN 2"/>
    <property type="match status" value="1"/>
</dbReference>
<evidence type="ECO:0000256" key="1">
    <source>
        <dbReference type="ARBA" id="ARBA00001917"/>
    </source>
</evidence>
<dbReference type="InterPro" id="IPR008254">
    <property type="entry name" value="Flavodoxin/NO_synth"/>
</dbReference>
<protein>
    <recommendedName>
        <fullName evidence="7">Flavodoxin</fullName>
    </recommendedName>
</protein>
<evidence type="ECO:0000256" key="5">
    <source>
        <dbReference type="ARBA" id="ARBA00022643"/>
    </source>
</evidence>
<dbReference type="Proteomes" id="UP000256542">
    <property type="component" value="Unassembled WGS sequence"/>
</dbReference>
<sequence length="178" mass="20218">MDQPSIALIYGTDTNNTEEVGTKIVSQWKDLGVEVEMHNIKDIEVSQLEDYEMLILGIPTWDFGGIQEDWEELGDALSELSLADKTIALYGLGDQFGYGDYFVDAMGWLYEKLAPTQATFIGEWPTEGYEFEASRACIKDKEHFVGLAIDEDQQFELTDQRVEQWVIQLYAERAVEAA</sequence>
<dbReference type="RefSeq" id="WP_115897128.1">
    <property type="nucleotide sequence ID" value="NZ_QUNG01000004.1"/>
</dbReference>
<accession>A0A3E0DPP4</accession>
<evidence type="ECO:0000256" key="2">
    <source>
        <dbReference type="ARBA" id="ARBA00005267"/>
    </source>
</evidence>
<evidence type="ECO:0000256" key="7">
    <source>
        <dbReference type="PIRNR" id="PIRNR038996"/>
    </source>
</evidence>
<dbReference type="Gene3D" id="3.40.50.360">
    <property type="match status" value="1"/>
</dbReference>
<keyword evidence="4 7" id="KW-0285">Flavoprotein</keyword>
<name>A0A3E0DPP4_9GAMM</name>
<keyword evidence="3 7" id="KW-0813">Transport</keyword>
<keyword evidence="6 7" id="KW-0249">Electron transport</keyword>
<dbReference type="PANTHER" id="PTHR42809:SF3">
    <property type="entry name" value="FLAVODOXIN 2"/>
    <property type="match status" value="1"/>
</dbReference>
<evidence type="ECO:0000313" key="10">
    <source>
        <dbReference type="Proteomes" id="UP000256542"/>
    </source>
</evidence>
<dbReference type="NCBIfam" id="TIGR01752">
    <property type="entry name" value="flav_long"/>
    <property type="match status" value="1"/>
</dbReference>
<evidence type="ECO:0000313" key="9">
    <source>
        <dbReference type="EMBL" id="REG84222.1"/>
    </source>
</evidence>
<dbReference type="InterPro" id="IPR050619">
    <property type="entry name" value="Flavodoxin"/>
</dbReference>